<protein>
    <recommendedName>
        <fullName evidence="4">Multidrug efflux pump subunit AcrA (Membrane-fusion protein)</fullName>
    </recommendedName>
</protein>
<evidence type="ECO:0000313" key="2">
    <source>
        <dbReference type="EMBL" id="TQK76531.1"/>
    </source>
</evidence>
<dbReference type="AlphaFoldDB" id="A0A542SPI1"/>
<keyword evidence="1" id="KW-0812">Transmembrane</keyword>
<evidence type="ECO:0000256" key="1">
    <source>
        <dbReference type="SAM" id="Phobius"/>
    </source>
</evidence>
<keyword evidence="1" id="KW-1133">Transmembrane helix</keyword>
<accession>A0A542SPI1</accession>
<name>A0A542SPI1_9MICO</name>
<sequence length="390" mass="41062">MSKHESSGRQGRGWWRSAWFVLPLVVAWLVPLAVLYVVNPAISRAEERSVAAPQPELVPVGSRSNDLRTEVSALVSYGRAATVTTRASGLVTSVDVAPGDKVKQCRTLFRVNARPVLAYRADSPLYRDLALKDKGADVKALATYLVACGVLSDSHVSDEYTTQIEAGVKKLQKDVLAVKDTGAFSLDYVAFIPRDVSIVKSTALVVGQEVTPGTEVATVSGPPAAISLVSPDSGQVVTLDETQSYVLRVGDQSFAVTNAVIPEDQISSFYKFLTTAVTDGLMSTHQPTDDGSGNAAGTTTSQEYFNGASIGAKQVTETGAVPATAIYASLNGTTCVFTSSGGASYDPIRLDSVSLIRGELGSIGVPKDLIGQQVVRDPSALTEQVLTTCG</sequence>
<organism evidence="2 3">
    <name type="scientific">Rarobacter incanus</name>
    <dbReference type="NCBI Taxonomy" id="153494"/>
    <lineage>
        <taxon>Bacteria</taxon>
        <taxon>Bacillati</taxon>
        <taxon>Actinomycetota</taxon>
        <taxon>Actinomycetes</taxon>
        <taxon>Micrococcales</taxon>
        <taxon>Rarobacteraceae</taxon>
        <taxon>Rarobacter</taxon>
    </lineage>
</organism>
<evidence type="ECO:0008006" key="4">
    <source>
        <dbReference type="Google" id="ProtNLM"/>
    </source>
</evidence>
<keyword evidence="1" id="KW-0472">Membrane</keyword>
<comment type="caution">
    <text evidence="2">The sequence shown here is derived from an EMBL/GenBank/DDBJ whole genome shotgun (WGS) entry which is preliminary data.</text>
</comment>
<feature type="transmembrane region" description="Helical" evidence="1">
    <location>
        <begin position="20"/>
        <end position="38"/>
    </location>
</feature>
<gene>
    <name evidence="2" type="ORF">FB389_1210</name>
</gene>
<keyword evidence="3" id="KW-1185">Reference proteome</keyword>
<dbReference type="OrthoDB" id="3238883at2"/>
<evidence type="ECO:0000313" key="3">
    <source>
        <dbReference type="Proteomes" id="UP000316181"/>
    </source>
</evidence>
<proteinExistence type="predicted"/>
<dbReference type="EMBL" id="VFNV01000001">
    <property type="protein sequence ID" value="TQK76531.1"/>
    <property type="molecule type" value="Genomic_DNA"/>
</dbReference>
<dbReference type="RefSeq" id="WP_142111854.1">
    <property type="nucleotide sequence ID" value="NZ_BAAATB010000002.1"/>
</dbReference>
<dbReference type="Proteomes" id="UP000316181">
    <property type="component" value="Unassembled WGS sequence"/>
</dbReference>
<reference evidence="2 3" key="1">
    <citation type="submission" date="2019-06" db="EMBL/GenBank/DDBJ databases">
        <title>Sequencing the genomes of 1000 actinobacteria strains.</title>
        <authorList>
            <person name="Klenk H.-P."/>
        </authorList>
    </citation>
    <scope>NUCLEOTIDE SEQUENCE [LARGE SCALE GENOMIC DNA]</scope>
    <source>
        <strain evidence="2 3">DSM 10596</strain>
    </source>
</reference>